<comment type="similarity">
    <text evidence="3 6">Belongs to the NifD/NifK/NifE/NifN family.</text>
</comment>
<dbReference type="Proteomes" id="UP000555728">
    <property type="component" value="Unassembled WGS sequence"/>
</dbReference>
<dbReference type="InterPro" id="IPR050152">
    <property type="entry name" value="ChlB/BchB/BchZ"/>
</dbReference>
<dbReference type="InterPro" id="IPR000318">
    <property type="entry name" value="Nase_comp1_CS"/>
</dbReference>
<evidence type="ECO:0000256" key="4">
    <source>
        <dbReference type="ARBA" id="ARBA00013282"/>
    </source>
</evidence>
<evidence type="ECO:0000256" key="6">
    <source>
        <dbReference type="RuleBase" id="RU004021"/>
    </source>
</evidence>
<keyword evidence="10" id="KW-1185">Reference proteome</keyword>
<evidence type="ECO:0000259" key="8">
    <source>
        <dbReference type="Pfam" id="PF00148"/>
    </source>
</evidence>
<dbReference type="PANTHER" id="PTHR33712">
    <property type="entry name" value="LIGHT-INDEPENDENT PROTOCHLOROPHYLLIDE REDUCTASE SUBUNIT B"/>
    <property type="match status" value="1"/>
</dbReference>
<feature type="region of interest" description="Disordered" evidence="7">
    <location>
        <begin position="436"/>
        <end position="470"/>
    </location>
</feature>
<keyword evidence="5 6" id="KW-0535">Nitrogen fixation</keyword>
<dbReference type="GO" id="GO:0065003">
    <property type="term" value="P:protein-containing complex assembly"/>
    <property type="evidence" value="ECO:0007669"/>
    <property type="project" value="InterPro"/>
</dbReference>
<dbReference type="InterPro" id="IPR005975">
    <property type="entry name" value="Nase_Mo-Fe_CF"/>
</dbReference>
<evidence type="ECO:0000256" key="5">
    <source>
        <dbReference type="ARBA" id="ARBA00023231"/>
    </source>
</evidence>
<evidence type="ECO:0000313" key="9">
    <source>
        <dbReference type="EMBL" id="MBB4286862.1"/>
    </source>
</evidence>
<protein>
    <recommendedName>
        <fullName evidence="4">Nitrogenase iron-molybdenum cofactor biosynthesis protein NifN</fullName>
    </recommendedName>
</protein>
<dbReference type="UniPathway" id="UPA00782"/>
<accession>A0A7W6WLW8</accession>
<sequence>MTTMETRRTKALTIDPLKVSPPLGAALALLGVERGLPLLHGAQGCTAFALVLLVRHFREAIPLQTTALGEIETILGGADNLEAAIRTICSKSKPAVLGVCPTALTDTRSEDLAADLKGIATRLGPELGETLLVHAPAPDFVGGLQEGWAAAVQGIVDAAARPRPRRSGHVVVLAGAHLTVGDLDALRDLIEAFGLTCTLLPDLSDALDGHIPDTWSPVSLGGTPRAALDDLGAAEAVLAVGAHMAPAAALLEARTGVPATVMDTATGLRAADRLVAWLSRLAGRRAPAGVRRDRSRLLDALIDAHFAAVGQRVAVAAEPDLLRALVTLVTDLGCRVPVAVTTTRAPGLDGLPVERLLVGDLDDLETAAHAAGGVDLVIGPSPAQRAAQALGAPLLRAGFPQLDRVGSQHVVSVGYRGSRDLAFAVANALTDAVHREGPAHADPRAPVPLCQGQPSAQESDHEAGSPSAAR</sequence>
<organism evidence="9 10">
    <name type="scientific">Roseospira goensis</name>
    <dbReference type="NCBI Taxonomy" id="391922"/>
    <lineage>
        <taxon>Bacteria</taxon>
        <taxon>Pseudomonadati</taxon>
        <taxon>Pseudomonadota</taxon>
        <taxon>Alphaproteobacteria</taxon>
        <taxon>Rhodospirillales</taxon>
        <taxon>Rhodospirillaceae</taxon>
        <taxon>Roseospira</taxon>
    </lineage>
</organism>
<dbReference type="EMBL" id="JACIGI010000022">
    <property type="protein sequence ID" value="MBB4286862.1"/>
    <property type="molecule type" value="Genomic_DNA"/>
</dbReference>
<evidence type="ECO:0000256" key="2">
    <source>
        <dbReference type="ARBA" id="ARBA00005155"/>
    </source>
</evidence>
<dbReference type="Gene3D" id="6.10.250.1090">
    <property type="match status" value="1"/>
</dbReference>
<dbReference type="PROSITE" id="PS00699">
    <property type="entry name" value="NITROGENASE_1_1"/>
    <property type="match status" value="1"/>
</dbReference>
<dbReference type="Gene3D" id="3.40.50.1980">
    <property type="entry name" value="Nitrogenase molybdenum iron protein domain"/>
    <property type="match status" value="3"/>
</dbReference>
<proteinExistence type="inferred from homology"/>
<evidence type="ECO:0000256" key="1">
    <source>
        <dbReference type="ARBA" id="ARBA00003171"/>
    </source>
</evidence>
<dbReference type="GO" id="GO:0016163">
    <property type="term" value="F:nitrogenase activity"/>
    <property type="evidence" value="ECO:0007669"/>
    <property type="project" value="InterPro"/>
</dbReference>
<dbReference type="PANTHER" id="PTHR33712:SF7">
    <property type="entry name" value="LIGHT-INDEPENDENT PROTOCHLOROPHYLLIDE REDUCTASE SUBUNIT B"/>
    <property type="match status" value="1"/>
</dbReference>
<dbReference type="SUPFAM" id="SSF53807">
    <property type="entry name" value="Helical backbone' metal receptor"/>
    <property type="match status" value="1"/>
</dbReference>
<evidence type="ECO:0000313" key="10">
    <source>
        <dbReference type="Proteomes" id="UP000555728"/>
    </source>
</evidence>
<gene>
    <name evidence="9" type="ORF">GGD88_002603</name>
</gene>
<dbReference type="AlphaFoldDB" id="A0A7W6WLW8"/>
<dbReference type="NCBIfam" id="TIGR01285">
    <property type="entry name" value="nifN"/>
    <property type="match status" value="1"/>
</dbReference>
<reference evidence="9 10" key="1">
    <citation type="submission" date="2020-08" db="EMBL/GenBank/DDBJ databases">
        <title>Genome sequencing of Purple Non-Sulfur Bacteria from various extreme environments.</title>
        <authorList>
            <person name="Mayer M."/>
        </authorList>
    </citation>
    <scope>NUCLEOTIDE SEQUENCE [LARGE SCALE GENOMIC DNA]</scope>
    <source>
        <strain evidence="9 10">JA135</strain>
    </source>
</reference>
<dbReference type="Pfam" id="PF00148">
    <property type="entry name" value="Oxidored_nitro"/>
    <property type="match status" value="1"/>
</dbReference>
<evidence type="ECO:0000256" key="3">
    <source>
        <dbReference type="ARBA" id="ARBA00011002"/>
    </source>
</evidence>
<comment type="pathway">
    <text evidence="2">Cofactor biosynthesis; Fe-Mo cofactor biosynthesis.</text>
</comment>
<feature type="domain" description="Nitrogenase/oxidoreductase component 1" evidence="8">
    <location>
        <begin position="20"/>
        <end position="429"/>
    </location>
</feature>
<comment type="caution">
    <text evidence="9">The sequence shown here is derived from an EMBL/GenBank/DDBJ whole genome shotgun (WGS) entry which is preliminary data.</text>
</comment>
<dbReference type="InterPro" id="IPR000510">
    <property type="entry name" value="Nase/OxRdtase_comp1"/>
</dbReference>
<evidence type="ECO:0000256" key="7">
    <source>
        <dbReference type="SAM" id="MobiDB-lite"/>
    </source>
</evidence>
<comment type="function">
    <text evidence="1">This protein may play a role in the biosynthesis of the prosthetic group of nitrogenase (FeMo cofactor).</text>
</comment>
<name>A0A7W6WLW8_9PROT</name>
<dbReference type="RefSeq" id="WP_184436065.1">
    <property type="nucleotide sequence ID" value="NZ_JACIGI010000022.1"/>
</dbReference>